<comment type="caution">
    <text evidence="1">The sequence shown here is derived from an EMBL/GenBank/DDBJ whole genome shotgun (WGS) entry which is preliminary data.</text>
</comment>
<sequence>MTDTPATKVDRCLRENKNLKCLQEPSTHYQQLFINCCKHYWADEGFTECARSQLFGFTSIFAVGSLIWTLYHVSTSKSTGSIKLPPSGESEPLLGTNSQPELGFDSIDSDANSPSTGSVTHSHFDIKHAKLVDDHGKSLGHTKLVYRDFAEKTKVALEAFLLILQVVISVAPFFSEELSDEFAGHSSVLVLNFVSWLYLFGVSVLRVATASTGLRDKFPDLWYHSFTLN</sequence>
<dbReference type="EMBL" id="BSXS01002999">
    <property type="protein sequence ID" value="GME80296.1"/>
    <property type="molecule type" value="Genomic_DNA"/>
</dbReference>
<evidence type="ECO:0000313" key="2">
    <source>
        <dbReference type="Proteomes" id="UP001165064"/>
    </source>
</evidence>
<dbReference type="Proteomes" id="UP001165064">
    <property type="component" value="Unassembled WGS sequence"/>
</dbReference>
<evidence type="ECO:0000313" key="1">
    <source>
        <dbReference type="EMBL" id="GME80296.1"/>
    </source>
</evidence>
<accession>A0ACB5T3H1</accession>
<protein>
    <submittedName>
        <fullName evidence="1">Unnamed protein product</fullName>
    </submittedName>
</protein>
<reference evidence="1" key="1">
    <citation type="submission" date="2023-04" db="EMBL/GenBank/DDBJ databases">
        <title>Ambrosiozyma monospora NBRC 10751.</title>
        <authorList>
            <person name="Ichikawa N."/>
            <person name="Sato H."/>
            <person name="Tonouchi N."/>
        </authorList>
    </citation>
    <scope>NUCLEOTIDE SEQUENCE</scope>
    <source>
        <strain evidence="1">NBRC 10751</strain>
    </source>
</reference>
<proteinExistence type="predicted"/>
<name>A0ACB5T3H1_AMBMO</name>
<gene>
    <name evidence="1" type="ORF">Amon02_000439100</name>
</gene>
<keyword evidence="2" id="KW-1185">Reference proteome</keyword>
<organism evidence="1 2">
    <name type="scientific">Ambrosiozyma monospora</name>
    <name type="common">Yeast</name>
    <name type="synonym">Endomycopsis monosporus</name>
    <dbReference type="NCBI Taxonomy" id="43982"/>
    <lineage>
        <taxon>Eukaryota</taxon>
        <taxon>Fungi</taxon>
        <taxon>Dikarya</taxon>
        <taxon>Ascomycota</taxon>
        <taxon>Saccharomycotina</taxon>
        <taxon>Pichiomycetes</taxon>
        <taxon>Pichiales</taxon>
        <taxon>Pichiaceae</taxon>
        <taxon>Ambrosiozyma</taxon>
    </lineage>
</organism>